<evidence type="ECO:0000256" key="6">
    <source>
        <dbReference type="ARBA" id="ARBA00023128"/>
    </source>
</evidence>
<keyword evidence="2 7" id="KW-0808">Transferase</keyword>
<dbReference type="PaxDb" id="55529-EKX50340"/>
<sequence>MGNTCKRCFSVEGAETEEDEHEILFFSLRHAATVTLKEMHQFGAQANNKRALLLAAQFLHEELPIRLARRVRELKKLPFGLGETAAMTQVRKLYEKSFFQIRRTPTPKTLEIEENFTQVLDRMMSEHNNVQATVARGLQELLTREGDFAMHQRGIISREHIPGSIASFDFGQFLDRFYLSRVGMRVLVGQHIMLHHPQDGFIGIIQTECQPAFVCSHAIQDAQHICQLSYGVAPNVQMEGSIDMKLPYIPEHLHYIFFELLKNSMRADELPPVSVVFAEGDEDIAIKISDKGGGISRSGMERLWTYSFTTAGKTREKLHQLEHDDKPVMAGFAHGLPLSRIHARAFGGDLQVMSMQGHGTDVYIYLWKLGDREVSVP</sequence>
<dbReference type="EnsemblProtists" id="EKX50340">
    <property type="protein sequence ID" value="EKX50340"/>
    <property type="gene ID" value="GUITHDRAFT_104150"/>
</dbReference>
<dbReference type="Pfam" id="PF02518">
    <property type="entry name" value="HATPase_c"/>
    <property type="match status" value="1"/>
</dbReference>
<dbReference type="GO" id="GO:0005524">
    <property type="term" value="F:ATP binding"/>
    <property type="evidence" value="ECO:0007669"/>
    <property type="project" value="UniProtKB-UniRule"/>
</dbReference>
<dbReference type="SMART" id="SM00387">
    <property type="entry name" value="HATPase_c"/>
    <property type="match status" value="1"/>
</dbReference>
<dbReference type="SUPFAM" id="SSF69012">
    <property type="entry name" value="alpha-ketoacid dehydrogenase kinase, N-terminal domain"/>
    <property type="match status" value="1"/>
</dbReference>
<dbReference type="OrthoDB" id="241648at2759"/>
<dbReference type="OMA" id="NEMPSIC"/>
<dbReference type="HOGENOM" id="CLU_023861_5_0_1"/>
<dbReference type="GO" id="GO:0004740">
    <property type="term" value="F:pyruvate dehydrogenase (acetyl-transferring) kinase activity"/>
    <property type="evidence" value="ECO:0007669"/>
    <property type="project" value="TreeGrafter"/>
</dbReference>
<keyword evidence="4 7" id="KW-0418">Kinase</keyword>
<evidence type="ECO:0000256" key="5">
    <source>
        <dbReference type="ARBA" id="ARBA00022840"/>
    </source>
</evidence>
<evidence type="ECO:0000313" key="11">
    <source>
        <dbReference type="Proteomes" id="UP000011087"/>
    </source>
</evidence>
<dbReference type="InterPro" id="IPR039028">
    <property type="entry name" value="BCKD/PDK"/>
</dbReference>
<evidence type="ECO:0000256" key="4">
    <source>
        <dbReference type="ARBA" id="ARBA00022777"/>
    </source>
</evidence>
<protein>
    <recommendedName>
        <fullName evidence="7">Protein-serine/threonine kinase</fullName>
        <ecNumber evidence="7">2.7.11.-</ecNumber>
    </recommendedName>
</protein>
<proteinExistence type="inferred from homology"/>
<reference evidence="9 11" key="1">
    <citation type="journal article" date="2012" name="Nature">
        <title>Algal genomes reveal evolutionary mosaicism and the fate of nucleomorphs.</title>
        <authorList>
            <consortium name="DOE Joint Genome Institute"/>
            <person name="Curtis B.A."/>
            <person name="Tanifuji G."/>
            <person name="Burki F."/>
            <person name="Gruber A."/>
            <person name="Irimia M."/>
            <person name="Maruyama S."/>
            <person name="Arias M.C."/>
            <person name="Ball S.G."/>
            <person name="Gile G.H."/>
            <person name="Hirakawa Y."/>
            <person name="Hopkins J.F."/>
            <person name="Kuo A."/>
            <person name="Rensing S.A."/>
            <person name="Schmutz J."/>
            <person name="Symeonidi A."/>
            <person name="Elias M."/>
            <person name="Eveleigh R.J."/>
            <person name="Herman E.K."/>
            <person name="Klute M.J."/>
            <person name="Nakayama T."/>
            <person name="Obornik M."/>
            <person name="Reyes-Prieto A."/>
            <person name="Armbrust E.V."/>
            <person name="Aves S.J."/>
            <person name="Beiko R.G."/>
            <person name="Coutinho P."/>
            <person name="Dacks J.B."/>
            <person name="Durnford D.G."/>
            <person name="Fast N.M."/>
            <person name="Green B.R."/>
            <person name="Grisdale C.J."/>
            <person name="Hempel F."/>
            <person name="Henrissat B."/>
            <person name="Hoppner M.P."/>
            <person name="Ishida K."/>
            <person name="Kim E."/>
            <person name="Koreny L."/>
            <person name="Kroth P.G."/>
            <person name="Liu Y."/>
            <person name="Malik S.B."/>
            <person name="Maier U.G."/>
            <person name="McRose D."/>
            <person name="Mock T."/>
            <person name="Neilson J.A."/>
            <person name="Onodera N.T."/>
            <person name="Poole A.M."/>
            <person name="Pritham E.J."/>
            <person name="Richards T.A."/>
            <person name="Rocap G."/>
            <person name="Roy S.W."/>
            <person name="Sarai C."/>
            <person name="Schaack S."/>
            <person name="Shirato S."/>
            <person name="Slamovits C.H."/>
            <person name="Spencer D.F."/>
            <person name="Suzuki S."/>
            <person name="Worden A.Z."/>
            <person name="Zauner S."/>
            <person name="Barry K."/>
            <person name="Bell C."/>
            <person name="Bharti A.K."/>
            <person name="Crow J.A."/>
            <person name="Grimwood J."/>
            <person name="Kramer R."/>
            <person name="Lindquist E."/>
            <person name="Lucas S."/>
            <person name="Salamov A."/>
            <person name="McFadden G.I."/>
            <person name="Lane C.E."/>
            <person name="Keeling P.J."/>
            <person name="Gray M.W."/>
            <person name="Grigoriev I.V."/>
            <person name="Archibald J.M."/>
        </authorList>
    </citation>
    <scope>NUCLEOTIDE SEQUENCE</scope>
    <source>
        <strain evidence="9 11">CCMP2712</strain>
    </source>
</reference>
<evidence type="ECO:0000256" key="3">
    <source>
        <dbReference type="ARBA" id="ARBA00022741"/>
    </source>
</evidence>
<dbReference type="GeneID" id="17306901"/>
<dbReference type="STRING" id="905079.L1JQ95"/>
<dbReference type="AlphaFoldDB" id="L1JQ95"/>
<evidence type="ECO:0000259" key="8">
    <source>
        <dbReference type="SMART" id="SM00387"/>
    </source>
</evidence>
<dbReference type="EMBL" id="JH992979">
    <property type="protein sequence ID" value="EKX50340.1"/>
    <property type="molecule type" value="Genomic_DNA"/>
</dbReference>
<dbReference type="GO" id="GO:0010906">
    <property type="term" value="P:regulation of glucose metabolic process"/>
    <property type="evidence" value="ECO:0007669"/>
    <property type="project" value="TreeGrafter"/>
</dbReference>
<accession>L1JQ95</accession>
<evidence type="ECO:0000256" key="7">
    <source>
        <dbReference type="RuleBase" id="RU366032"/>
    </source>
</evidence>
<dbReference type="InterPro" id="IPR018955">
    <property type="entry name" value="BCDHK/PDK_N"/>
</dbReference>
<comment type="subcellular location">
    <subcellularLocation>
        <location evidence="7">Mitochondrion matrix</location>
    </subcellularLocation>
</comment>
<dbReference type="EC" id="2.7.11.-" evidence="7"/>
<evidence type="ECO:0000313" key="10">
    <source>
        <dbReference type="EnsemblProtists" id="EKX50340"/>
    </source>
</evidence>
<keyword evidence="3 7" id="KW-0547">Nucleotide-binding</keyword>
<keyword evidence="11" id="KW-1185">Reference proteome</keyword>
<feature type="domain" description="Histidine kinase/HSP90-like ATPase" evidence="8">
    <location>
        <begin position="248"/>
        <end position="370"/>
    </location>
</feature>
<dbReference type="GO" id="GO:0005759">
    <property type="term" value="C:mitochondrial matrix"/>
    <property type="evidence" value="ECO:0007669"/>
    <property type="project" value="UniProtKB-SubCell"/>
</dbReference>
<dbReference type="RefSeq" id="XP_005837320.1">
    <property type="nucleotide sequence ID" value="XM_005837263.1"/>
</dbReference>
<keyword evidence="5 7" id="KW-0067">ATP-binding</keyword>
<dbReference type="InterPro" id="IPR036784">
    <property type="entry name" value="AK/P_DHK_N_sf"/>
</dbReference>
<evidence type="ECO:0000313" key="9">
    <source>
        <dbReference type="EMBL" id="EKX50340.1"/>
    </source>
</evidence>
<dbReference type="SUPFAM" id="SSF55874">
    <property type="entry name" value="ATPase domain of HSP90 chaperone/DNA topoisomerase II/histidine kinase"/>
    <property type="match status" value="1"/>
</dbReference>
<keyword evidence="6 7" id="KW-0496">Mitochondrion</keyword>
<dbReference type="Gene3D" id="3.30.565.10">
    <property type="entry name" value="Histidine kinase-like ATPase, C-terminal domain"/>
    <property type="match status" value="1"/>
</dbReference>
<evidence type="ECO:0000256" key="2">
    <source>
        <dbReference type="ARBA" id="ARBA00022679"/>
    </source>
</evidence>
<dbReference type="Proteomes" id="UP000011087">
    <property type="component" value="Unassembled WGS sequence"/>
</dbReference>
<dbReference type="Gene3D" id="1.20.140.20">
    <property type="entry name" value="Alpha-ketoacid/pyruvate dehydrogenase kinase, N-terminal domain"/>
    <property type="match status" value="1"/>
</dbReference>
<dbReference type="eggNOG" id="KOG0787">
    <property type="taxonomic scope" value="Eukaryota"/>
</dbReference>
<dbReference type="InterPro" id="IPR036890">
    <property type="entry name" value="HATPase_C_sf"/>
</dbReference>
<evidence type="ECO:0000256" key="1">
    <source>
        <dbReference type="ARBA" id="ARBA00006155"/>
    </source>
</evidence>
<comment type="similarity">
    <text evidence="1 7">Belongs to the PDK/BCKDK protein kinase family.</text>
</comment>
<organism evidence="9">
    <name type="scientific">Guillardia theta (strain CCMP2712)</name>
    <name type="common">Cryptophyte</name>
    <dbReference type="NCBI Taxonomy" id="905079"/>
    <lineage>
        <taxon>Eukaryota</taxon>
        <taxon>Cryptophyceae</taxon>
        <taxon>Pyrenomonadales</taxon>
        <taxon>Geminigeraceae</taxon>
        <taxon>Guillardia</taxon>
    </lineage>
</organism>
<dbReference type="Pfam" id="PF10436">
    <property type="entry name" value="BCDHK_Adom3"/>
    <property type="match status" value="1"/>
</dbReference>
<dbReference type="KEGG" id="gtt:GUITHDRAFT_104150"/>
<reference evidence="11" key="2">
    <citation type="submission" date="2012-11" db="EMBL/GenBank/DDBJ databases">
        <authorList>
            <person name="Kuo A."/>
            <person name="Curtis B.A."/>
            <person name="Tanifuji G."/>
            <person name="Burki F."/>
            <person name="Gruber A."/>
            <person name="Irimia M."/>
            <person name="Maruyama S."/>
            <person name="Arias M.C."/>
            <person name="Ball S.G."/>
            <person name="Gile G.H."/>
            <person name="Hirakawa Y."/>
            <person name="Hopkins J.F."/>
            <person name="Rensing S.A."/>
            <person name="Schmutz J."/>
            <person name="Symeonidi A."/>
            <person name="Elias M."/>
            <person name="Eveleigh R.J."/>
            <person name="Herman E.K."/>
            <person name="Klute M.J."/>
            <person name="Nakayama T."/>
            <person name="Obornik M."/>
            <person name="Reyes-Prieto A."/>
            <person name="Armbrust E.V."/>
            <person name="Aves S.J."/>
            <person name="Beiko R.G."/>
            <person name="Coutinho P."/>
            <person name="Dacks J.B."/>
            <person name="Durnford D.G."/>
            <person name="Fast N.M."/>
            <person name="Green B.R."/>
            <person name="Grisdale C."/>
            <person name="Hempe F."/>
            <person name="Henrissat B."/>
            <person name="Hoppner M.P."/>
            <person name="Ishida K.-I."/>
            <person name="Kim E."/>
            <person name="Koreny L."/>
            <person name="Kroth P.G."/>
            <person name="Liu Y."/>
            <person name="Malik S.-B."/>
            <person name="Maier U.G."/>
            <person name="McRose D."/>
            <person name="Mock T."/>
            <person name="Neilson J.A."/>
            <person name="Onodera N.T."/>
            <person name="Poole A.M."/>
            <person name="Pritham E.J."/>
            <person name="Richards T.A."/>
            <person name="Rocap G."/>
            <person name="Roy S.W."/>
            <person name="Sarai C."/>
            <person name="Schaack S."/>
            <person name="Shirato S."/>
            <person name="Slamovits C.H."/>
            <person name="Spencer D.F."/>
            <person name="Suzuki S."/>
            <person name="Worden A.Z."/>
            <person name="Zauner S."/>
            <person name="Barry K."/>
            <person name="Bell C."/>
            <person name="Bharti A.K."/>
            <person name="Crow J.A."/>
            <person name="Grimwood J."/>
            <person name="Kramer R."/>
            <person name="Lindquist E."/>
            <person name="Lucas S."/>
            <person name="Salamov A."/>
            <person name="McFadden G.I."/>
            <person name="Lane C.E."/>
            <person name="Keeling P.J."/>
            <person name="Gray M.W."/>
            <person name="Grigoriev I.V."/>
            <person name="Archibald J.M."/>
        </authorList>
    </citation>
    <scope>NUCLEOTIDE SEQUENCE</scope>
    <source>
        <strain evidence="11">CCMP2712</strain>
    </source>
</reference>
<gene>
    <name evidence="9" type="ORF">GUITHDRAFT_104150</name>
</gene>
<dbReference type="PANTHER" id="PTHR11947">
    <property type="entry name" value="PYRUVATE DEHYDROGENASE KINASE"/>
    <property type="match status" value="1"/>
</dbReference>
<reference evidence="10" key="3">
    <citation type="submission" date="2015-06" db="UniProtKB">
        <authorList>
            <consortium name="EnsemblProtists"/>
        </authorList>
    </citation>
    <scope>IDENTIFICATION</scope>
</reference>
<name>L1JQ95_GUITC</name>
<dbReference type="InterPro" id="IPR003594">
    <property type="entry name" value="HATPase_dom"/>
</dbReference>